<keyword evidence="5" id="KW-0627">Porphyrin biosynthesis</keyword>
<dbReference type="EMBL" id="CP048104">
    <property type="protein sequence ID" value="QKG83948.1"/>
    <property type="molecule type" value="Genomic_DNA"/>
</dbReference>
<dbReference type="SUPFAM" id="SSF51735">
    <property type="entry name" value="NAD(P)-binding Rossmann-fold domains"/>
    <property type="match status" value="1"/>
</dbReference>
<evidence type="ECO:0000256" key="5">
    <source>
        <dbReference type="ARBA" id="ARBA00023244"/>
    </source>
</evidence>
<dbReference type="Proteomes" id="UP000503088">
    <property type="component" value="Chromosome"/>
</dbReference>
<evidence type="ECO:0000313" key="9">
    <source>
        <dbReference type="Proteomes" id="UP000503088"/>
    </source>
</evidence>
<keyword evidence="3" id="KW-0560">Oxidoreductase</keyword>
<evidence type="ECO:0000259" key="7">
    <source>
        <dbReference type="Pfam" id="PF14824"/>
    </source>
</evidence>
<dbReference type="InterPro" id="IPR028281">
    <property type="entry name" value="Sirohaem_synthase_central"/>
</dbReference>
<comment type="catalytic activity">
    <reaction evidence="6">
        <text>precorrin-2 + NAD(+) = sirohydrochlorin + NADH + 2 H(+)</text>
        <dbReference type="Rhea" id="RHEA:15613"/>
        <dbReference type="ChEBI" id="CHEBI:15378"/>
        <dbReference type="ChEBI" id="CHEBI:57540"/>
        <dbReference type="ChEBI" id="CHEBI:57945"/>
        <dbReference type="ChEBI" id="CHEBI:58351"/>
        <dbReference type="ChEBI" id="CHEBI:58827"/>
        <dbReference type="EC" id="1.3.1.76"/>
    </reaction>
</comment>
<gene>
    <name evidence="8" type="ORF">GXN76_05295</name>
</gene>
<dbReference type="GO" id="GO:0019354">
    <property type="term" value="P:siroheme biosynthetic process"/>
    <property type="evidence" value="ECO:0007669"/>
    <property type="project" value="UniProtKB-UniPathway"/>
</dbReference>
<dbReference type="Pfam" id="PF14824">
    <property type="entry name" value="Sirohm_synth_M"/>
    <property type="match status" value="1"/>
</dbReference>
<dbReference type="AlphaFoldDB" id="A0A7D3XR30"/>
<dbReference type="PANTHER" id="PTHR35330">
    <property type="entry name" value="SIROHEME BIOSYNTHESIS PROTEIN MET8"/>
    <property type="match status" value="1"/>
</dbReference>
<dbReference type="Pfam" id="PF13241">
    <property type="entry name" value="NAD_binding_7"/>
    <property type="match status" value="1"/>
</dbReference>
<dbReference type="GO" id="GO:0043115">
    <property type="term" value="F:precorrin-2 dehydrogenase activity"/>
    <property type="evidence" value="ECO:0007669"/>
    <property type="project" value="UniProtKB-EC"/>
</dbReference>
<accession>A0A7D3XR30</accession>
<keyword evidence="4" id="KW-0520">NAD</keyword>
<dbReference type="NCBIfam" id="TIGR01470">
    <property type="entry name" value="cysG_Nterm"/>
    <property type="match status" value="1"/>
</dbReference>
<evidence type="ECO:0000313" key="8">
    <source>
        <dbReference type="EMBL" id="QKG83948.1"/>
    </source>
</evidence>
<dbReference type="SUPFAM" id="SSF75615">
    <property type="entry name" value="Siroheme synthase middle domains-like"/>
    <property type="match status" value="1"/>
</dbReference>
<dbReference type="InterPro" id="IPR036291">
    <property type="entry name" value="NAD(P)-bd_dom_sf"/>
</dbReference>
<sequence>MNVTPFMVDLEGKQAVIVGGGRVACRKALHLMKGGARVTIISPEVHPVLQEWIRAGKIDWKQKKYTGDKLEDAWVVVAATDSADVNRRVALSARSHQLVNVVDQPELGNFHTPAKLNRGRLILAVSTGGASPTLACKIRDHLAKIYDESWEKKVEDLYQKRRS</sequence>
<dbReference type="PANTHER" id="PTHR35330:SF1">
    <property type="entry name" value="SIROHEME BIOSYNTHESIS PROTEIN MET8"/>
    <property type="match status" value="1"/>
</dbReference>
<dbReference type="Gene3D" id="3.40.50.720">
    <property type="entry name" value="NAD(P)-binding Rossmann-like Domain"/>
    <property type="match status" value="1"/>
</dbReference>
<evidence type="ECO:0000256" key="4">
    <source>
        <dbReference type="ARBA" id="ARBA00023027"/>
    </source>
</evidence>
<dbReference type="GO" id="GO:0004325">
    <property type="term" value="F:ferrochelatase activity"/>
    <property type="evidence" value="ECO:0007669"/>
    <property type="project" value="InterPro"/>
</dbReference>
<dbReference type="InterPro" id="IPR006367">
    <property type="entry name" value="Sirohaem_synthase_N"/>
</dbReference>
<dbReference type="RefSeq" id="WP_173221169.1">
    <property type="nucleotide sequence ID" value="NZ_CP048104.1"/>
</dbReference>
<dbReference type="InterPro" id="IPR042518">
    <property type="entry name" value="SirC_C"/>
</dbReference>
<evidence type="ECO:0000256" key="1">
    <source>
        <dbReference type="ARBA" id="ARBA00005010"/>
    </source>
</evidence>
<dbReference type="UniPathway" id="UPA00262">
    <property type="reaction ID" value="UER00222"/>
</dbReference>
<comment type="pathway">
    <text evidence="1">Porphyrin-containing compound metabolism; siroheme biosynthesis; sirohydrochlorin from precorrin-2: step 1/1.</text>
</comment>
<dbReference type="EC" id="1.3.1.76" evidence="2"/>
<name>A0A7D3XR30_9BACL</name>
<proteinExistence type="predicted"/>
<reference evidence="8 9" key="1">
    <citation type="submission" date="2020-01" db="EMBL/GenBank/DDBJ databases">
        <authorList>
            <person name="Gulvik C.A."/>
            <person name="Batra D.G."/>
        </authorList>
    </citation>
    <scope>NUCLEOTIDE SEQUENCE [LARGE SCALE GENOMIC DNA]</scope>
    <source>
        <strain evidence="8 9">W9323</strain>
    </source>
</reference>
<dbReference type="Gene3D" id="1.10.8.610">
    <property type="entry name" value="SirC, precorrin-2 dehydrogenase, C-terminal helical domain-like"/>
    <property type="match status" value="1"/>
</dbReference>
<feature type="domain" description="Siroheme synthase central" evidence="7">
    <location>
        <begin position="118"/>
        <end position="144"/>
    </location>
</feature>
<dbReference type="InterPro" id="IPR028161">
    <property type="entry name" value="Met8-like"/>
</dbReference>
<protein>
    <recommendedName>
        <fullName evidence="2">precorrin-2 dehydrogenase</fullName>
        <ecNumber evidence="2">1.3.1.76</ecNumber>
    </recommendedName>
</protein>
<dbReference type="KEGG" id="kpul:GXN76_05295"/>
<evidence type="ECO:0000256" key="3">
    <source>
        <dbReference type="ARBA" id="ARBA00023002"/>
    </source>
</evidence>
<keyword evidence="9" id="KW-1185">Reference proteome</keyword>
<evidence type="ECO:0000256" key="6">
    <source>
        <dbReference type="ARBA" id="ARBA00047561"/>
    </source>
</evidence>
<organism evidence="8 9">
    <name type="scientific">Kroppenstedtia pulmonis</name>
    <dbReference type="NCBI Taxonomy" id="1380685"/>
    <lineage>
        <taxon>Bacteria</taxon>
        <taxon>Bacillati</taxon>
        <taxon>Bacillota</taxon>
        <taxon>Bacilli</taxon>
        <taxon>Bacillales</taxon>
        <taxon>Thermoactinomycetaceae</taxon>
        <taxon>Kroppenstedtia</taxon>
    </lineage>
</organism>
<evidence type="ECO:0000256" key="2">
    <source>
        <dbReference type="ARBA" id="ARBA00012400"/>
    </source>
</evidence>